<dbReference type="SUPFAM" id="SSF56300">
    <property type="entry name" value="Metallo-dependent phosphatases"/>
    <property type="match status" value="1"/>
</dbReference>
<reference evidence="5 6" key="2">
    <citation type="journal article" date="1996" name="DNA Res.">
        <title>Sequence analysis of the genome of the unicellular cyanobacterium Synechocystis sp. strain PCC6803. II. Sequence determination of the entire genome and assignment of potential protein-coding regions.</title>
        <authorList>
            <person name="Kaneko T."/>
            <person name="Sato S."/>
            <person name="Kotani H."/>
            <person name="Tanaka A."/>
            <person name="Asamizu E."/>
            <person name="Nakamura Y."/>
            <person name="Miyajima N."/>
            <person name="Hirosawa M."/>
            <person name="Sugiura M."/>
            <person name="Sasamoto S."/>
            <person name="Kimura T."/>
            <person name="Hosouchi T."/>
            <person name="Matsuno A."/>
            <person name="Muraki A."/>
            <person name="Nakazaki N."/>
            <person name="Naruo K."/>
            <person name="Okumura S."/>
            <person name="Shimpo S."/>
            <person name="Takeuchi C."/>
            <person name="Wada T."/>
            <person name="Watanabe A."/>
            <person name="Yamada M."/>
            <person name="Yasuda M."/>
            <person name="Tabata S."/>
        </authorList>
    </citation>
    <scope>NUCLEOTIDE SEQUENCE [LARGE SCALE GENOMIC DNA]</scope>
    <source>
        <strain evidence="6">ATCC 27184 / PCC 6803 / Kazusa</strain>
    </source>
</reference>
<evidence type="ECO:0000256" key="1">
    <source>
        <dbReference type="ARBA" id="ARBA00022729"/>
    </source>
</evidence>
<dbReference type="KEGG" id="syn:sll1064"/>
<protein>
    <submittedName>
        <fullName evidence="5">Sll1064 protein</fullName>
    </submittedName>
</protein>
<evidence type="ECO:0000259" key="3">
    <source>
        <dbReference type="Pfam" id="PF00149"/>
    </source>
</evidence>
<dbReference type="EnsemblBacteria" id="BAA16633">
    <property type="protein sequence ID" value="BAA16633"/>
    <property type="gene ID" value="BAA16633"/>
</dbReference>
<dbReference type="GO" id="GO:0003993">
    <property type="term" value="F:acid phosphatase activity"/>
    <property type="evidence" value="ECO:0000318"/>
    <property type="project" value="GO_Central"/>
</dbReference>
<dbReference type="PaxDb" id="1148-1651705"/>
<dbReference type="PANTHER" id="PTHR22953">
    <property type="entry name" value="ACID PHOSPHATASE RELATED"/>
    <property type="match status" value="1"/>
</dbReference>
<feature type="compositionally biased region" description="Polar residues" evidence="2">
    <location>
        <begin position="322"/>
        <end position="341"/>
    </location>
</feature>
<sequence>MIVTSLLLMHFLVMLSDPFLQLPTPDSVEVVWFTEFAGDKHWVQWGKDLEHRTGADTQQLTRTREDEWSYTFQTYDKLSLRPIWRHQAVITGLRAGETLPYQVFSQESQRIHQSDIFSLQPSPPPDQPLKILLTSDHQLMPMVAANIQQAIAVYGDFDGVFHAGDMVNVPDRASEWFDDRRGRSFFPVLQGRASVTLGGKIYQGAQVLQSTPLFPCIGNHEVMGRNSPSKALHLQFKDARPQAIAEEEYFERQDFAEQEYDPDQAAQWIENNSFNFQTYQEIFSLPPSPAPQKQYYAVTFGNIRLISLMVTNVWRCPGHASRTPQQDSSTAGRYQESSQQLHKPENWGHGQHIFEPITPGSRQYEWLKQELAGEEFRQARYKIVMFHHPPHSLGGNVTPPYTDPQAYEEYTPDGVMVHRRYHYPKGEDQIIKHLIPLLENAGVQLVFYGHSHLWNRFVSPGGMHFLETSNVGNSYGAHLADNPRSLPDFIDPNNDFPVGNPNGLSPITPTIAPLLNSDGKPLPYIASNKITVFSVLETDEDNAVIKSYYFDSSADNNNIVLFDQFQLK</sequence>
<feature type="domain" description="Calcineurin-like phosphoesterase" evidence="3">
    <location>
        <begin position="130"/>
        <end position="452"/>
    </location>
</feature>
<dbReference type="eggNOG" id="COG1409">
    <property type="taxonomic scope" value="Bacteria"/>
</dbReference>
<dbReference type="AlphaFoldDB" id="P72631"/>
<dbReference type="GO" id="GO:0046872">
    <property type="term" value="F:metal ion binding"/>
    <property type="evidence" value="ECO:0007669"/>
    <property type="project" value="InterPro"/>
</dbReference>
<evidence type="ECO:0000259" key="4">
    <source>
        <dbReference type="Pfam" id="PF16656"/>
    </source>
</evidence>
<dbReference type="InParanoid" id="P72631"/>
<dbReference type="PIR" id="S74481">
    <property type="entry name" value="S74481"/>
</dbReference>
<organism evidence="5 6">
    <name type="scientific">Synechocystis sp. (strain ATCC 27184 / PCC 6803 / Kazusa)</name>
    <dbReference type="NCBI Taxonomy" id="1111708"/>
    <lineage>
        <taxon>Bacteria</taxon>
        <taxon>Bacillati</taxon>
        <taxon>Cyanobacteriota</taxon>
        <taxon>Cyanophyceae</taxon>
        <taxon>Synechococcales</taxon>
        <taxon>Merismopediaceae</taxon>
        <taxon>Synechocystis</taxon>
    </lineage>
</organism>
<dbReference type="InterPro" id="IPR029052">
    <property type="entry name" value="Metallo-depent_PP-like"/>
</dbReference>
<dbReference type="InterPro" id="IPR008963">
    <property type="entry name" value="Purple_acid_Pase-like_N"/>
</dbReference>
<gene>
    <name evidence="5" type="ordered locus">sll1064</name>
</gene>
<evidence type="ECO:0000256" key="2">
    <source>
        <dbReference type="SAM" id="MobiDB-lite"/>
    </source>
</evidence>
<feature type="domain" description="Purple acid phosphatase N-terminal" evidence="4">
    <location>
        <begin position="21"/>
        <end position="118"/>
    </location>
</feature>
<feature type="region of interest" description="Disordered" evidence="2">
    <location>
        <begin position="319"/>
        <end position="354"/>
    </location>
</feature>
<dbReference type="Gene3D" id="3.60.21.10">
    <property type="match status" value="1"/>
</dbReference>
<reference evidence="5 6" key="1">
    <citation type="journal article" date="1995" name="DNA Res.">
        <title>Sequence analysis of the genome of the unicellular cyanobacterium Synechocystis sp. strain PCC6803. I. Sequence features in the 1 Mb region from map positions 64% to 92% of the genome.</title>
        <authorList>
            <person name="Kaneko T."/>
            <person name="Tanaka A."/>
            <person name="Sato S."/>
            <person name="Kotani H."/>
            <person name="Sazuka T."/>
            <person name="Miyajima N."/>
            <person name="Sugiura M."/>
            <person name="Tabata S."/>
        </authorList>
    </citation>
    <scope>NUCLEOTIDE SEQUENCE [LARGE SCALE GENOMIC DNA]</scope>
    <source>
        <strain evidence="6">ATCC 27184 / PCC 6803 / Kazusa</strain>
    </source>
</reference>
<dbReference type="STRING" id="1148.gene:10497488"/>
<accession>P72631</accession>
<dbReference type="Pfam" id="PF16656">
    <property type="entry name" value="Pur_ac_phosph_N"/>
    <property type="match status" value="1"/>
</dbReference>
<evidence type="ECO:0000313" key="6">
    <source>
        <dbReference type="Proteomes" id="UP000001425"/>
    </source>
</evidence>
<name>P72631_SYNY3</name>
<dbReference type="Pfam" id="PF00149">
    <property type="entry name" value="Metallophos"/>
    <property type="match status" value="1"/>
</dbReference>
<dbReference type="InterPro" id="IPR039331">
    <property type="entry name" value="PAPs-like"/>
</dbReference>
<dbReference type="SUPFAM" id="SSF49363">
    <property type="entry name" value="Purple acid phosphatase, N-terminal domain"/>
    <property type="match status" value="1"/>
</dbReference>
<proteinExistence type="predicted"/>
<dbReference type="IntAct" id="P72631">
    <property type="interactions" value="1"/>
</dbReference>
<dbReference type="Proteomes" id="UP000001425">
    <property type="component" value="Chromosome"/>
</dbReference>
<keyword evidence="6" id="KW-1185">Reference proteome</keyword>
<evidence type="ECO:0000313" key="5">
    <source>
        <dbReference type="EMBL" id="BAA16633.1"/>
    </source>
</evidence>
<dbReference type="EMBL" id="BA000022">
    <property type="protein sequence ID" value="BAA16633.1"/>
    <property type="molecule type" value="Genomic_DNA"/>
</dbReference>
<dbReference type="InterPro" id="IPR004843">
    <property type="entry name" value="Calcineurin-like_PHP"/>
</dbReference>
<dbReference type="PANTHER" id="PTHR22953:SF153">
    <property type="entry name" value="PURPLE ACID PHOSPHATASE"/>
    <property type="match status" value="1"/>
</dbReference>
<dbReference type="InterPro" id="IPR015914">
    <property type="entry name" value="PAPs_N"/>
</dbReference>
<keyword evidence="1" id="KW-0732">Signal</keyword>